<dbReference type="GO" id="GO:1990904">
    <property type="term" value="C:ribonucleoprotein complex"/>
    <property type="evidence" value="ECO:0007669"/>
    <property type="project" value="UniProtKB-KW"/>
</dbReference>
<dbReference type="Proteomes" id="UP000436088">
    <property type="component" value="Unassembled WGS sequence"/>
</dbReference>
<dbReference type="AlphaFoldDB" id="A0A6A2WTU0"/>
<dbReference type="InterPro" id="IPR011331">
    <property type="entry name" value="Ribosomal_eL37/eL43"/>
</dbReference>
<keyword evidence="2" id="KW-0687">Ribonucleoprotein</keyword>
<dbReference type="EMBL" id="VEPZ02001652">
    <property type="protein sequence ID" value="KAE8664408.1"/>
    <property type="molecule type" value="Genomic_DNA"/>
</dbReference>
<evidence type="ECO:0000313" key="4">
    <source>
        <dbReference type="Proteomes" id="UP000436088"/>
    </source>
</evidence>
<reference evidence="3" key="1">
    <citation type="submission" date="2019-09" db="EMBL/GenBank/DDBJ databases">
        <title>Draft genome information of white flower Hibiscus syriacus.</title>
        <authorList>
            <person name="Kim Y.-M."/>
        </authorList>
    </citation>
    <scope>NUCLEOTIDE SEQUENCE [LARGE SCALE GENOMIC DNA]</scope>
    <source>
        <tissue evidence="3">Leaf</tissue>
    </source>
</reference>
<keyword evidence="4" id="KW-1185">Reference proteome</keyword>
<protein>
    <submittedName>
        <fullName evidence="3">60S ribosomal protein L37</fullName>
    </submittedName>
</protein>
<dbReference type="GO" id="GO:0006412">
    <property type="term" value="P:translation"/>
    <property type="evidence" value="ECO:0007669"/>
    <property type="project" value="InterPro"/>
</dbReference>
<evidence type="ECO:0000313" key="3">
    <source>
        <dbReference type="EMBL" id="KAE8664408.1"/>
    </source>
</evidence>
<organism evidence="3 4">
    <name type="scientific">Hibiscus syriacus</name>
    <name type="common">Rose of Sharon</name>
    <dbReference type="NCBI Taxonomy" id="106335"/>
    <lineage>
        <taxon>Eukaryota</taxon>
        <taxon>Viridiplantae</taxon>
        <taxon>Streptophyta</taxon>
        <taxon>Embryophyta</taxon>
        <taxon>Tracheophyta</taxon>
        <taxon>Spermatophyta</taxon>
        <taxon>Magnoliopsida</taxon>
        <taxon>eudicotyledons</taxon>
        <taxon>Gunneridae</taxon>
        <taxon>Pentapetalae</taxon>
        <taxon>rosids</taxon>
        <taxon>malvids</taxon>
        <taxon>Malvales</taxon>
        <taxon>Malvaceae</taxon>
        <taxon>Malvoideae</taxon>
        <taxon>Hibiscus</taxon>
    </lineage>
</organism>
<evidence type="ECO:0000256" key="1">
    <source>
        <dbReference type="ARBA" id="ARBA00022980"/>
    </source>
</evidence>
<dbReference type="Gene3D" id="2.20.25.30">
    <property type="match status" value="1"/>
</dbReference>
<dbReference type="GO" id="GO:0005840">
    <property type="term" value="C:ribosome"/>
    <property type="evidence" value="ECO:0007669"/>
    <property type="project" value="UniProtKB-KW"/>
</dbReference>
<accession>A0A6A2WTU0</accession>
<proteinExistence type="predicted"/>
<name>A0A6A2WTU0_HIBSY</name>
<comment type="caution">
    <text evidence="3">The sequence shown here is derived from an EMBL/GenBank/DDBJ whole genome shotgun (WGS) entry which is preliminary data.</text>
</comment>
<sequence>MEKLTPLPAQTPKWGKELEALEKEGIRRIPFAFGVDAVASISRRAVAVLVPTLPAASENKDYRTGRMRYLRHVPRWFKTGFREGTQATPRKKATVIAA</sequence>
<gene>
    <name evidence="3" type="ORF">F3Y22_tig00112800pilonHSYRG00130</name>
</gene>
<evidence type="ECO:0000256" key="2">
    <source>
        <dbReference type="ARBA" id="ARBA00023274"/>
    </source>
</evidence>
<dbReference type="GO" id="GO:0003735">
    <property type="term" value="F:structural constituent of ribosome"/>
    <property type="evidence" value="ECO:0007669"/>
    <property type="project" value="InterPro"/>
</dbReference>
<keyword evidence="1 3" id="KW-0689">Ribosomal protein</keyword>